<proteinExistence type="inferred from homology"/>
<accession>A0ABM3W8R2</accession>
<evidence type="ECO:0000259" key="9">
    <source>
        <dbReference type="PROSITE" id="PS51717"/>
    </source>
</evidence>
<organism evidence="10 11">
    <name type="scientific">Erinaceus europaeus</name>
    <name type="common">Western European hedgehog</name>
    <dbReference type="NCBI Taxonomy" id="9365"/>
    <lineage>
        <taxon>Eukaryota</taxon>
        <taxon>Metazoa</taxon>
        <taxon>Chordata</taxon>
        <taxon>Craniata</taxon>
        <taxon>Vertebrata</taxon>
        <taxon>Euteleostomi</taxon>
        <taxon>Mammalia</taxon>
        <taxon>Eutheria</taxon>
        <taxon>Laurasiatheria</taxon>
        <taxon>Eulipotyphla</taxon>
        <taxon>Erinaceidae</taxon>
        <taxon>Erinaceinae</taxon>
        <taxon>Erinaceus</taxon>
    </lineage>
</organism>
<evidence type="ECO:0000256" key="6">
    <source>
        <dbReference type="ARBA" id="ARBA00023134"/>
    </source>
</evidence>
<name>A0ABM3W8R2_ERIEU</name>
<keyword evidence="6" id="KW-0342">GTP-binding</keyword>
<evidence type="ECO:0000256" key="5">
    <source>
        <dbReference type="ARBA" id="ARBA00022741"/>
    </source>
</evidence>
<dbReference type="PANTHER" id="PTHR22796">
    <property type="entry name" value="URG4-RELATED"/>
    <property type="match status" value="1"/>
</dbReference>
<evidence type="ECO:0000256" key="3">
    <source>
        <dbReference type="ARBA" id="ARBA00006828"/>
    </source>
</evidence>
<keyword evidence="7" id="KW-0539">Nucleus</keyword>
<feature type="domain" description="VLIG-type G" evidence="9">
    <location>
        <begin position="1490"/>
        <end position="1730"/>
    </location>
</feature>
<dbReference type="SUPFAM" id="SSF52540">
    <property type="entry name" value="P-loop containing nucleoside triphosphate hydrolases"/>
    <property type="match status" value="1"/>
</dbReference>
<keyword evidence="5" id="KW-0547">Nucleotide-binding</keyword>
<evidence type="ECO:0000256" key="2">
    <source>
        <dbReference type="ARBA" id="ARBA00004496"/>
    </source>
</evidence>
<sequence length="2431" mass="279838">MATAQSIQDELLLKDENMKVLQDLLRKVGLNVQYWLPQLQQQLSITSIQALQHLEEKDFEKLTSQASHPWEKKALEKLFNLSHSKSSADSGESRVEMIKKGHNQVQQALQEERNFPPKRKQRQEKAMRTMKGEPRHVMANPSEYHQLLGKASEKSISHPPRETAQNMKRPHSLTVETLSYRQNLPDRDLLRWASGGLALQGIYKTKYQTGLMKMTEELLTVPEEFSFFGPEQGTRMGSKEFSSPQEEAMFTQTMEKLGFSVTTPDKGSCWGFSLNADLEDNKYLEPSETKKTYSEYTYCCLTKFNYIPLASYHFPFDQLQFSKAALQELKQIEDLLGKNADPDSVPLWRSRTEVFFQRFGSHANQGPLHLGGIFWWKVISEGFQSEQLEEVKQQLAETLEIYIRESYSGYWVNFAEVDASNSFAKIDSHKTNSQNLQAKIQLSVEQTGGPPEANSFCQWKAGLVTSNQTWYVIDRGLQLVPIWDILLSNHRKDFKNPLQVANCLKDSYTALTGLTACSWNGEELLRAKKEVMIFLEDVKSWEVSDPEEQLKKLIDFKQTLSQNSSDIWVNICLTDWGLQNFLVNIVNFCKEASISNIRLIKSQLHSLLDPHVYTLADFPQAHYIVQWISQSESEQQCINNSQYSKLIQSLKETQNEIMEAMATSESLKTMEEAKRKATNVVTSSLRFCLNYYQQTDQPDLQLLLLSIAAGAGYHVVNNTFQYLLGSDELHFLLTEIQTAHDKYQELKNTCSYSAQAFLVLTGLTATAGVTAVSPEEKQQRLTLITFYIGQSLSEEVEYALTRLRMDYDWENLEKDLKLLITGDCEDTTNLLQMNEGEKQLQSISCGKKQPHDNENSMCEVTENTAFLELLQRLGLKHYYPKRMSRANFHMIYNKSVYNTQPSSEQELPFYFLQKLLVLDCGLRYLVFKEDEKAQNQVYPSAQNQENKAVDPYEGFLENIDHSNNPSVIKSRPHIHPMDIQMAILHCADDFARQYILGKLSTCQFALPLLIPSPCCSQIEFSLWSLSQVRRSWQERKKSPQEENTNFKNQQMCCVSAPIVSFIRVGDGFSASKSRIMNCLLSKRKHDIFFHRHCKGSTTDCLLMEGVVEICWFCPSGEEDDRFDSCMIFSNLHGDAKEHAKQLAFLQEVSSLIVVLMSTSDDNEENRKLVRDLWQSSKSLICLLDDKEKNMAANNSDKRVRIGIRNRNEAELIEELTVTARRLLELSPMAPSLEDCARTARRQGFLIDEDQTDCREAKEKAEILITIMGETTVSQMKESLLPLQGRLWHLWCKKDKELYHLKEKGNHSIEQHKSETEEEKQKIRQQQLTRAFPHNDLIRSVLEILQSNSEIHTKLYFLQWLSVLMDNMTAGQLEILNKKKQSLWSQVQTEKLKAIKSNEMNSWQNEIEALSTEITDCTLGVEHILREIGQIYEALEETSSTKDERFHSLPEIAADLMISGVPIELMDGEAAYVPLKWVAAVFDKVSEKLGDKRLFVLSVLGLQSSGKSTLLNALFGLQFTVSAGRCTQGAYMQLLKVEETFTEELGFDFLLVVDTEGLRAPELSSKSQNRDNELATFVIGLGNLTLINIFGENPSEMQDILQIVVQAFLRMKKVKISPSCLFVHQNVGEVTAKEQNMEGRRRLVQRLDEMAATAAEQEQYSDVTCFSDVIKFDANTQVFYFAHLWDGNPPMAPPNPRYSHNIQELKSRILTDKQESRENIMTISEVKLRVQDLWRALISENFIFSFKNTREVMAMSKLEAMYNLWSWKLRSHVLGLYNQLINKIHNGKIQTITTSTLEIPVTEKYEAIKEELEKYFSEDTNRQILVQWKANFESKLINLKEALVFDSKRKADQLISFKNSQENVDSKKAGYEKEILTRSRELAITVKGTKLSEKELHETFNSLWKTWVCDVASTFQPIPEPAIDVDAEDILLKYFNKEKNMGDTLRKYSGQKFQIKYDKHINMNKIYGFFSRQVEVQDKESIDVTTDSIVSRFNETINDILGGKCDYNSSYFHEFLKIIEEEVMSASTHERYTFTNKYKIDLALSLFQIASEKFKEMHKAFKRANDPTNYLESKKNDFFLSFKISCQGATSIKAFVDFLWQKLTPAVSDTMWKRMVLKIAGDMRATCPAFSGNRSNLEKHILIFLAEKENFDYYWQYLYKPESFFNKYIEKQIKRYLSEGSEKMKNFIKIGLEDIKNVTLSAITESTVIARSKSCTVSEWLDLFCGHVESDLIFPRKDLINIDHQEVKDVEFLKEAMVKALGPAMDTVEQNCLSMSVEEMVPEIRKILSEHLSGCWKQCPFCGAICTNTIPNHDGDHSVPFHRPNGIKGWHYHKTDIFTLNICNTSVASDHSFILSDGRKFPYKNYRQAGGEYATWSITPDLSTQPYWKWFVCHFRQDLEEAYKKRFSGLGEIPNSWTIITKQDVIDDLNKM</sequence>
<dbReference type="InterPro" id="IPR057365">
    <property type="entry name" value="URGCP"/>
</dbReference>
<keyword evidence="10" id="KW-1185">Reference proteome</keyword>
<evidence type="ECO:0000313" key="10">
    <source>
        <dbReference type="Proteomes" id="UP001652624"/>
    </source>
</evidence>
<evidence type="ECO:0000313" key="11">
    <source>
        <dbReference type="RefSeq" id="XP_060032948.1"/>
    </source>
</evidence>
<dbReference type="PANTHER" id="PTHR22796:SF6">
    <property type="entry name" value="INTERFERON-INDUCED VERY LARGE GTPASE 1-RELATED"/>
    <property type="match status" value="1"/>
</dbReference>
<protein>
    <submittedName>
        <fullName evidence="11">Interferon-induced very large GTPase 1-like</fullName>
    </submittedName>
</protein>
<dbReference type="Pfam" id="PF25974">
    <property type="entry name" value="URGCP_9th"/>
    <property type="match status" value="1"/>
</dbReference>
<dbReference type="PROSITE" id="PS51717">
    <property type="entry name" value="G_VLIG"/>
    <property type="match status" value="1"/>
</dbReference>
<dbReference type="Pfam" id="PF25683">
    <property type="entry name" value="URGCP_GTPase"/>
    <property type="match status" value="1"/>
</dbReference>
<evidence type="ECO:0000256" key="1">
    <source>
        <dbReference type="ARBA" id="ARBA00004123"/>
    </source>
</evidence>
<comment type="subcellular location">
    <subcellularLocation>
        <location evidence="2">Cytoplasm</location>
    </subcellularLocation>
    <subcellularLocation>
        <location evidence="1">Nucleus</location>
    </subcellularLocation>
</comment>
<dbReference type="RefSeq" id="XP_060032948.1">
    <property type="nucleotide sequence ID" value="XM_060176965.1"/>
</dbReference>
<evidence type="ECO:0000256" key="4">
    <source>
        <dbReference type="ARBA" id="ARBA00022490"/>
    </source>
</evidence>
<comment type="similarity">
    <text evidence="3">Belongs to the TRAFAC class dynamin-like GTPase superfamily. Very large inducible GTPase (VLIG) family.</text>
</comment>
<dbReference type="Proteomes" id="UP001652624">
    <property type="component" value="Chromosome 17"/>
</dbReference>
<dbReference type="InterPro" id="IPR030383">
    <property type="entry name" value="G_VLIG_dom"/>
</dbReference>
<gene>
    <name evidence="11" type="primary">LOC107522785</name>
</gene>
<dbReference type="InterPro" id="IPR058641">
    <property type="entry name" value="GVIN1_dom"/>
</dbReference>
<evidence type="ECO:0000256" key="7">
    <source>
        <dbReference type="ARBA" id="ARBA00023242"/>
    </source>
</evidence>
<dbReference type="Pfam" id="PF25496">
    <property type="entry name" value="URGCP"/>
    <property type="match status" value="1"/>
</dbReference>
<dbReference type="InterPro" id="IPR027417">
    <property type="entry name" value="P-loop_NTPase"/>
</dbReference>
<evidence type="ECO:0000256" key="8">
    <source>
        <dbReference type="SAM" id="Coils"/>
    </source>
</evidence>
<reference evidence="11" key="1">
    <citation type="submission" date="2025-08" db="UniProtKB">
        <authorList>
            <consortium name="RefSeq"/>
        </authorList>
    </citation>
    <scope>IDENTIFICATION</scope>
</reference>
<keyword evidence="4" id="KW-0963">Cytoplasm</keyword>
<dbReference type="Gene3D" id="3.40.50.300">
    <property type="entry name" value="P-loop containing nucleotide triphosphate hydrolases"/>
    <property type="match status" value="1"/>
</dbReference>
<dbReference type="GeneID" id="107522785"/>
<feature type="coiled-coil region" evidence="8">
    <location>
        <begin position="643"/>
        <end position="670"/>
    </location>
</feature>
<keyword evidence="8" id="KW-0175">Coiled coil</keyword>